<reference evidence="1" key="1">
    <citation type="submission" date="2022-07" db="EMBL/GenBank/DDBJ databases">
        <title>Chromosome-level genome of Muraenolepis orangiensis.</title>
        <authorList>
            <person name="Kim J."/>
        </authorList>
    </citation>
    <scope>NUCLEOTIDE SEQUENCE</scope>
    <source>
        <strain evidence="1">KU_S4_2022</strain>
        <tissue evidence="1">Muscle</tissue>
    </source>
</reference>
<evidence type="ECO:0000313" key="2">
    <source>
        <dbReference type="Proteomes" id="UP001148018"/>
    </source>
</evidence>
<dbReference type="EMBL" id="JANIIK010007693">
    <property type="protein sequence ID" value="KAJ3580724.1"/>
    <property type="molecule type" value="Genomic_DNA"/>
</dbReference>
<keyword evidence="2" id="KW-1185">Reference proteome</keyword>
<accession>A0A9Q0D2Y1</accession>
<dbReference type="AlphaFoldDB" id="A0A9Q0D2Y1"/>
<gene>
    <name evidence="1" type="ORF">NHX12_034219</name>
</gene>
<protein>
    <submittedName>
        <fullName evidence="1">Uncharacterized protein</fullName>
    </submittedName>
</protein>
<sequence length="105" mass="11365">MSMVLNPPPSAVHGAETPPPQLSMLSMLSMVLKHPPPQLSMLSMVLKHPPPQLSMVLKHPPPQLSMLHLDTQGEAEKREEGGGETAIKVLSRVPGFTRFAVATDK</sequence>
<comment type="caution">
    <text evidence="1">The sequence shown here is derived from an EMBL/GenBank/DDBJ whole genome shotgun (WGS) entry which is preliminary data.</text>
</comment>
<feature type="non-terminal residue" evidence="1">
    <location>
        <position position="105"/>
    </location>
</feature>
<dbReference type="Proteomes" id="UP001148018">
    <property type="component" value="Unassembled WGS sequence"/>
</dbReference>
<organism evidence="1 2">
    <name type="scientific">Muraenolepis orangiensis</name>
    <name type="common">Patagonian moray cod</name>
    <dbReference type="NCBI Taxonomy" id="630683"/>
    <lineage>
        <taxon>Eukaryota</taxon>
        <taxon>Metazoa</taxon>
        <taxon>Chordata</taxon>
        <taxon>Craniata</taxon>
        <taxon>Vertebrata</taxon>
        <taxon>Euteleostomi</taxon>
        <taxon>Actinopterygii</taxon>
        <taxon>Neopterygii</taxon>
        <taxon>Teleostei</taxon>
        <taxon>Neoteleostei</taxon>
        <taxon>Acanthomorphata</taxon>
        <taxon>Zeiogadaria</taxon>
        <taxon>Gadariae</taxon>
        <taxon>Gadiformes</taxon>
        <taxon>Muraenolepidoidei</taxon>
        <taxon>Muraenolepididae</taxon>
        <taxon>Muraenolepis</taxon>
    </lineage>
</organism>
<evidence type="ECO:0000313" key="1">
    <source>
        <dbReference type="EMBL" id="KAJ3580724.1"/>
    </source>
</evidence>
<proteinExistence type="predicted"/>
<name>A0A9Q0D2Y1_9TELE</name>